<comment type="caution">
    <text evidence="3">The sequence shown here is derived from an EMBL/GenBank/DDBJ whole genome shotgun (WGS) entry which is preliminary data.</text>
</comment>
<feature type="transmembrane region" description="Helical" evidence="1">
    <location>
        <begin position="67"/>
        <end position="91"/>
    </location>
</feature>
<dbReference type="GO" id="GO:0016020">
    <property type="term" value="C:membrane"/>
    <property type="evidence" value="ECO:0007669"/>
    <property type="project" value="TreeGrafter"/>
</dbReference>
<dbReference type="PANTHER" id="PTHR23028:SF131">
    <property type="entry name" value="BLR2367 PROTEIN"/>
    <property type="match status" value="1"/>
</dbReference>
<dbReference type="InterPro" id="IPR050879">
    <property type="entry name" value="Acyltransferase_3"/>
</dbReference>
<dbReference type="PANTHER" id="PTHR23028">
    <property type="entry name" value="ACETYLTRANSFERASE"/>
    <property type="match status" value="1"/>
</dbReference>
<keyword evidence="1" id="KW-0472">Membrane</keyword>
<dbReference type="RefSeq" id="WP_188855382.1">
    <property type="nucleotide sequence ID" value="NZ_BMJJ01000022.1"/>
</dbReference>
<keyword evidence="1" id="KW-1133">Transmembrane helix</keyword>
<evidence type="ECO:0000313" key="4">
    <source>
        <dbReference type="Proteomes" id="UP000613160"/>
    </source>
</evidence>
<accession>A0A916YH08</accession>
<proteinExistence type="predicted"/>
<evidence type="ECO:0000259" key="2">
    <source>
        <dbReference type="Pfam" id="PF01757"/>
    </source>
</evidence>
<organism evidence="3 4">
    <name type="scientific">Aureimonas glaciei</name>
    <dbReference type="NCBI Taxonomy" id="1776957"/>
    <lineage>
        <taxon>Bacteria</taxon>
        <taxon>Pseudomonadati</taxon>
        <taxon>Pseudomonadota</taxon>
        <taxon>Alphaproteobacteria</taxon>
        <taxon>Hyphomicrobiales</taxon>
        <taxon>Aurantimonadaceae</taxon>
        <taxon>Aureimonas</taxon>
    </lineage>
</organism>
<dbReference type="GO" id="GO:0016747">
    <property type="term" value="F:acyltransferase activity, transferring groups other than amino-acyl groups"/>
    <property type="evidence" value="ECO:0007669"/>
    <property type="project" value="InterPro"/>
</dbReference>
<keyword evidence="3" id="KW-0808">Transferase</keyword>
<reference evidence="3" key="2">
    <citation type="submission" date="2020-09" db="EMBL/GenBank/DDBJ databases">
        <authorList>
            <person name="Sun Q."/>
            <person name="Zhou Y."/>
        </authorList>
    </citation>
    <scope>NUCLEOTIDE SEQUENCE</scope>
    <source>
        <strain evidence="3">CGMCC 1.15493</strain>
    </source>
</reference>
<gene>
    <name evidence="3" type="ORF">GCM10011335_52210</name>
</gene>
<feature type="transmembrane region" description="Helical" evidence="1">
    <location>
        <begin position="193"/>
        <end position="215"/>
    </location>
</feature>
<reference evidence="3" key="1">
    <citation type="journal article" date="2014" name="Int. J. Syst. Evol. Microbiol.">
        <title>Complete genome sequence of Corynebacterium casei LMG S-19264T (=DSM 44701T), isolated from a smear-ripened cheese.</title>
        <authorList>
            <consortium name="US DOE Joint Genome Institute (JGI-PGF)"/>
            <person name="Walter F."/>
            <person name="Albersmeier A."/>
            <person name="Kalinowski J."/>
            <person name="Ruckert C."/>
        </authorList>
    </citation>
    <scope>NUCLEOTIDE SEQUENCE</scope>
    <source>
        <strain evidence="3">CGMCC 1.15493</strain>
    </source>
</reference>
<feature type="transmembrane region" description="Helical" evidence="1">
    <location>
        <begin position="111"/>
        <end position="137"/>
    </location>
</feature>
<keyword evidence="4" id="KW-1185">Reference proteome</keyword>
<feature type="transmembrane region" description="Helical" evidence="1">
    <location>
        <begin position="144"/>
        <end position="160"/>
    </location>
</feature>
<evidence type="ECO:0000313" key="3">
    <source>
        <dbReference type="EMBL" id="GGD43107.1"/>
    </source>
</evidence>
<feature type="transmembrane region" description="Helical" evidence="1">
    <location>
        <begin position="260"/>
        <end position="277"/>
    </location>
</feature>
<feature type="transmembrane region" description="Helical" evidence="1">
    <location>
        <begin position="12"/>
        <end position="31"/>
    </location>
</feature>
<evidence type="ECO:0000256" key="1">
    <source>
        <dbReference type="SAM" id="Phobius"/>
    </source>
</evidence>
<dbReference type="Pfam" id="PF01757">
    <property type="entry name" value="Acyl_transf_3"/>
    <property type="match status" value="1"/>
</dbReference>
<dbReference type="InterPro" id="IPR002656">
    <property type="entry name" value="Acyl_transf_3_dom"/>
</dbReference>
<keyword evidence="1" id="KW-0812">Transmembrane</keyword>
<protein>
    <submittedName>
        <fullName evidence="3">Acyltransferase</fullName>
    </submittedName>
</protein>
<feature type="transmembrane region" description="Helical" evidence="1">
    <location>
        <begin position="37"/>
        <end position="55"/>
    </location>
</feature>
<dbReference type="Proteomes" id="UP000613160">
    <property type="component" value="Unassembled WGS sequence"/>
</dbReference>
<name>A0A916YH08_9HYPH</name>
<dbReference type="EMBL" id="BMJJ01000022">
    <property type="protein sequence ID" value="GGD43107.1"/>
    <property type="molecule type" value="Genomic_DNA"/>
</dbReference>
<keyword evidence="3" id="KW-0012">Acyltransferase</keyword>
<feature type="transmembrane region" description="Helical" evidence="1">
    <location>
        <begin position="221"/>
        <end position="239"/>
    </location>
</feature>
<dbReference type="GO" id="GO:0000271">
    <property type="term" value="P:polysaccharide biosynthetic process"/>
    <property type="evidence" value="ECO:0007669"/>
    <property type="project" value="TreeGrafter"/>
</dbReference>
<dbReference type="AlphaFoldDB" id="A0A916YH08"/>
<feature type="transmembrane region" description="Helical" evidence="1">
    <location>
        <begin position="283"/>
        <end position="302"/>
    </location>
</feature>
<feature type="domain" description="Acyltransferase 3" evidence="2">
    <location>
        <begin position="5"/>
        <end position="297"/>
    </location>
</feature>
<sequence>MTHLNSIQSLRAIAALLVVAFHVSDGAFVTGAAGVDIFFVISGFIMGTVGVRETPLTFLKKRVVRIVPLYWAVTLFMCTVSLFGLFARFNFEAGQLLKSLFFIPYFDPSGHIWPLVVVGWTLNLEILFYAVFAFALLAGMPVRLSAAILVLLVLGGYGFAPAAAPLQLWTSPLLLEFVAGLLLATVLQPAGRFLGLVLITLAAVALAAIGAANWFEPEWRILAWGIPSAMIVAGALAIERAGAWPTRALKPLEAIGDASYSLYLLHGLVIAFAHRLIGDGLMVNLAIVVASIGIALVSFHLFERPVGRFLGRVGSQKDRPSA</sequence>